<feature type="transmembrane region" description="Helical" evidence="9">
    <location>
        <begin position="388"/>
        <end position="407"/>
    </location>
</feature>
<dbReference type="PROSITE" id="PS50929">
    <property type="entry name" value="ABC_TM1F"/>
    <property type="match status" value="1"/>
</dbReference>
<name>A0ABS4CIS1_9ENTE</name>
<feature type="domain" description="ABC transmembrane type-1" evidence="11">
    <location>
        <begin position="166"/>
        <end position="442"/>
    </location>
</feature>
<dbReference type="SUPFAM" id="SSF90123">
    <property type="entry name" value="ABC transporter transmembrane region"/>
    <property type="match status" value="1"/>
</dbReference>
<feature type="transmembrane region" description="Helical" evidence="9">
    <location>
        <begin position="200"/>
        <end position="225"/>
    </location>
</feature>
<protein>
    <submittedName>
        <fullName evidence="13">Peptidase domain-containing ABC transporter</fullName>
    </submittedName>
</protein>
<evidence type="ECO:0000313" key="14">
    <source>
        <dbReference type="Proteomes" id="UP000673375"/>
    </source>
</evidence>
<feature type="domain" description="Peptidase C39" evidence="12">
    <location>
        <begin position="9"/>
        <end position="130"/>
    </location>
</feature>
<keyword evidence="14" id="KW-1185">Reference proteome</keyword>
<evidence type="ECO:0000259" key="10">
    <source>
        <dbReference type="PROSITE" id="PS50893"/>
    </source>
</evidence>
<feature type="transmembrane region" description="Helical" evidence="9">
    <location>
        <begin position="276"/>
        <end position="295"/>
    </location>
</feature>
<dbReference type="PROSITE" id="PS00211">
    <property type="entry name" value="ABC_TRANSPORTER_1"/>
    <property type="match status" value="1"/>
</dbReference>
<dbReference type="PROSITE" id="PS50893">
    <property type="entry name" value="ABC_TRANSPORTER_2"/>
    <property type="match status" value="1"/>
</dbReference>
<dbReference type="InterPro" id="IPR003439">
    <property type="entry name" value="ABC_transporter-like_ATP-bd"/>
</dbReference>
<dbReference type="SUPFAM" id="SSF52540">
    <property type="entry name" value="P-loop containing nucleoside triphosphate hydrolases"/>
    <property type="match status" value="1"/>
</dbReference>
<dbReference type="InterPro" id="IPR005074">
    <property type="entry name" value="Peptidase_C39"/>
</dbReference>
<dbReference type="Proteomes" id="UP000673375">
    <property type="component" value="Unassembled WGS sequence"/>
</dbReference>
<dbReference type="InterPro" id="IPR036640">
    <property type="entry name" value="ABC1_TM_sf"/>
</dbReference>
<comment type="caution">
    <text evidence="13">The sequence shown here is derived from an EMBL/GenBank/DDBJ whole genome shotgun (WGS) entry which is preliminary data.</text>
</comment>
<feature type="transmembrane region" description="Helical" evidence="9">
    <location>
        <begin position="301"/>
        <end position="318"/>
    </location>
</feature>
<keyword evidence="6" id="KW-0067">ATP-binding</keyword>
<dbReference type="CDD" id="cd18555">
    <property type="entry name" value="ABC_6TM_T1SS_like"/>
    <property type="match status" value="1"/>
</dbReference>
<evidence type="ECO:0000256" key="4">
    <source>
        <dbReference type="ARBA" id="ARBA00022801"/>
    </source>
</evidence>
<evidence type="ECO:0000256" key="6">
    <source>
        <dbReference type="ARBA" id="ARBA00022840"/>
    </source>
</evidence>
<dbReference type="InterPro" id="IPR011527">
    <property type="entry name" value="ABC1_TM_dom"/>
</dbReference>
<sequence length="723" mass="82369">MKKKVPFVEPSEHSECGLACVTMILNYYKDSVTLNQLRDIYGVPKGGNTLLNLKEILEERGIETKAIRVLELDILMEQTEPVICFWENRHYVVLERLTKDFAVILDPAEGKKKIPLAEFEALFTDFALLVEAQDVTIQRTEKRKNAALSIFKRIFKEQKLKASVFIGLTLLIQGVSILVPRLTQLIIDRSQASNQLITQIGWGILLMFIAYYLLQVARGLTLIVLENLFDLTLMKAFMRKIMHLPLRFFVNRSTGDLIFRANLSVIIQQIMSQRMLTLFVDFLFVFIYLILMLAISPQMTLIAFAGAIVMGGISFVNSKKVQAITDKELLAQSRVQRILVELFEGMETVKSSGSEKQFYNKWLGNFRQQIDLRVEKDRFSTWVRTIQTSIQFILPVLLIYIGVFQLMDDQLTLGQIISFNSLAGAFITPIVVVFDSYTEILLLRSYFGKLNEILDASETRKKPKGAVKVKEIQSLDVRSVSFKYSRFEENILEDISFSVKAGEKIAIVGKSGSGKSTLLKLLAGLYEPTEGAIEVNQQDLRTINEESIKRVTSIVNQKPTIFNASLLENIVMNQEEFDEQRLEQAIYDSRVSEIIQNLPLGLETPISEGGMNLSGGQMQRISIARALVKETQLLLMDEPTSSLDNISENFIMNQLKHYSFTCIVIAHRLNTVRHFDRILVVDQGRIVEEGTHETLIQKKGYYYSIYHEPTESSVEGPFFSTEY</sequence>
<dbReference type="PANTHER" id="PTHR43394:SF1">
    <property type="entry name" value="ATP-BINDING CASSETTE SUB-FAMILY B MEMBER 10, MITOCHONDRIAL"/>
    <property type="match status" value="1"/>
</dbReference>
<dbReference type="Pfam" id="PF00005">
    <property type="entry name" value="ABC_tran"/>
    <property type="match status" value="1"/>
</dbReference>
<accession>A0ABS4CIS1</accession>
<keyword evidence="7 9" id="KW-1133">Transmembrane helix</keyword>
<feature type="transmembrane region" description="Helical" evidence="9">
    <location>
        <begin position="162"/>
        <end position="180"/>
    </location>
</feature>
<dbReference type="PROSITE" id="PS50990">
    <property type="entry name" value="PEPTIDASE_C39"/>
    <property type="match status" value="1"/>
</dbReference>
<dbReference type="InterPro" id="IPR017871">
    <property type="entry name" value="ABC_transporter-like_CS"/>
</dbReference>
<dbReference type="InterPro" id="IPR003593">
    <property type="entry name" value="AAA+_ATPase"/>
</dbReference>
<dbReference type="Pfam" id="PF03412">
    <property type="entry name" value="Peptidase_C39"/>
    <property type="match status" value="1"/>
</dbReference>
<keyword evidence="3" id="KW-0547">Nucleotide-binding</keyword>
<proteinExistence type="predicted"/>
<keyword evidence="8 9" id="KW-0472">Membrane</keyword>
<evidence type="ECO:0000256" key="1">
    <source>
        <dbReference type="ARBA" id="ARBA00004651"/>
    </source>
</evidence>
<keyword evidence="4" id="KW-0378">Hydrolase</keyword>
<dbReference type="EMBL" id="JAEDXU010000004">
    <property type="protein sequence ID" value="MBP1046461.1"/>
    <property type="molecule type" value="Genomic_DNA"/>
</dbReference>
<evidence type="ECO:0000313" key="13">
    <source>
        <dbReference type="EMBL" id="MBP1046461.1"/>
    </source>
</evidence>
<dbReference type="Gene3D" id="1.20.1560.10">
    <property type="entry name" value="ABC transporter type 1, transmembrane domain"/>
    <property type="match status" value="1"/>
</dbReference>
<evidence type="ECO:0000259" key="12">
    <source>
        <dbReference type="PROSITE" id="PS50990"/>
    </source>
</evidence>
<comment type="subcellular location">
    <subcellularLocation>
        <location evidence="1">Cell membrane</location>
        <topology evidence="1">Multi-pass membrane protein</topology>
    </subcellularLocation>
</comment>
<keyword evidence="5" id="KW-0788">Thiol protease</keyword>
<dbReference type="Gene3D" id="3.40.50.300">
    <property type="entry name" value="P-loop containing nucleotide triphosphate hydrolases"/>
    <property type="match status" value="1"/>
</dbReference>
<evidence type="ECO:0000256" key="9">
    <source>
        <dbReference type="SAM" id="Phobius"/>
    </source>
</evidence>
<dbReference type="Gene3D" id="3.90.70.10">
    <property type="entry name" value="Cysteine proteinases"/>
    <property type="match status" value="1"/>
</dbReference>
<dbReference type="Pfam" id="PF00664">
    <property type="entry name" value="ABC_membrane"/>
    <property type="match status" value="1"/>
</dbReference>
<evidence type="ECO:0000256" key="3">
    <source>
        <dbReference type="ARBA" id="ARBA00022741"/>
    </source>
</evidence>
<evidence type="ECO:0000256" key="7">
    <source>
        <dbReference type="ARBA" id="ARBA00022989"/>
    </source>
</evidence>
<organism evidence="13 14">
    <name type="scientific">Enterococcus larvae</name>
    <dbReference type="NCBI Taxonomy" id="2794352"/>
    <lineage>
        <taxon>Bacteria</taxon>
        <taxon>Bacillati</taxon>
        <taxon>Bacillota</taxon>
        <taxon>Bacilli</taxon>
        <taxon>Lactobacillales</taxon>
        <taxon>Enterococcaceae</taxon>
        <taxon>Enterococcus</taxon>
    </lineage>
</organism>
<reference evidence="13 14" key="1">
    <citation type="submission" date="2020-12" db="EMBL/GenBank/DDBJ databases">
        <title>Vagococcus allomyrinae sp. nov. and Enterococcus lavae sp. nov., isolated from the larvae of Allomyrina dichotoma.</title>
        <authorList>
            <person name="Lee S.D."/>
        </authorList>
    </citation>
    <scope>NUCLEOTIDE SEQUENCE [LARGE SCALE GENOMIC DNA]</scope>
    <source>
        <strain evidence="13 14">BWM-S5</strain>
    </source>
</reference>
<dbReference type="SMART" id="SM00382">
    <property type="entry name" value="AAA"/>
    <property type="match status" value="1"/>
</dbReference>
<evidence type="ECO:0000256" key="2">
    <source>
        <dbReference type="ARBA" id="ARBA00022692"/>
    </source>
</evidence>
<evidence type="ECO:0000256" key="8">
    <source>
        <dbReference type="ARBA" id="ARBA00023136"/>
    </source>
</evidence>
<dbReference type="PANTHER" id="PTHR43394">
    <property type="entry name" value="ATP-DEPENDENT PERMEASE MDL1, MITOCHONDRIAL"/>
    <property type="match status" value="1"/>
</dbReference>
<keyword evidence="5" id="KW-0645">Protease</keyword>
<dbReference type="InterPro" id="IPR039421">
    <property type="entry name" value="Type_1_exporter"/>
</dbReference>
<keyword evidence="2 9" id="KW-0812">Transmembrane</keyword>
<evidence type="ECO:0000259" key="11">
    <source>
        <dbReference type="PROSITE" id="PS50929"/>
    </source>
</evidence>
<gene>
    <name evidence="13" type="ORF">I6N96_09205</name>
</gene>
<feature type="transmembrane region" description="Helical" evidence="9">
    <location>
        <begin position="413"/>
        <end position="434"/>
    </location>
</feature>
<dbReference type="InterPro" id="IPR027417">
    <property type="entry name" value="P-loop_NTPase"/>
</dbReference>
<evidence type="ECO:0000256" key="5">
    <source>
        <dbReference type="ARBA" id="ARBA00022807"/>
    </source>
</evidence>
<feature type="domain" description="ABC transporter" evidence="10">
    <location>
        <begin position="475"/>
        <end position="708"/>
    </location>
</feature>